<keyword evidence="7 10" id="KW-0460">Magnesium</keyword>
<feature type="binding site" evidence="7 10">
    <location>
        <position position="364"/>
    </location>
    <ligand>
        <name>Mg(2+)</name>
        <dbReference type="ChEBI" id="CHEBI:18420"/>
    </ligand>
</feature>
<evidence type="ECO:0000256" key="10">
    <source>
        <dbReference type="PIRSR" id="PIRSR000485-2"/>
    </source>
</evidence>
<accession>A0A1T4ND38</accession>
<comment type="similarity">
    <text evidence="2 7 8">In the C-terminal section; belongs to the purine/pyrimidine phosphoribosyltransferase family.</text>
</comment>
<dbReference type="RefSeq" id="WP_087679043.1">
    <property type="nucleotide sequence ID" value="NZ_FUWV01000010.1"/>
</dbReference>
<keyword evidence="6 7" id="KW-0315">Glutamine amidotransferase</keyword>
<dbReference type="InterPro" id="IPR000836">
    <property type="entry name" value="PRTase_dom"/>
</dbReference>
<comment type="pathway">
    <text evidence="1 7 8">Purine metabolism; IMP biosynthesis via de novo pathway; N(1)-(5-phospho-D-ribosyl)glycinamide from 5-phospho-alpha-D-ribose 1-diphosphate: step 1/2.</text>
</comment>
<dbReference type="SUPFAM" id="SSF53271">
    <property type="entry name" value="PRTase-like"/>
    <property type="match status" value="1"/>
</dbReference>
<dbReference type="GO" id="GO:0004044">
    <property type="term" value="F:amidophosphoribosyltransferase activity"/>
    <property type="evidence" value="ECO:0007669"/>
    <property type="project" value="UniProtKB-UniRule"/>
</dbReference>
<keyword evidence="7" id="KW-0004">4Fe-4S</keyword>
<keyword evidence="4 7" id="KW-0808">Transferase</keyword>
<comment type="catalytic activity">
    <reaction evidence="7 8">
        <text>5-phospho-beta-D-ribosylamine + L-glutamate + diphosphate = 5-phospho-alpha-D-ribose 1-diphosphate + L-glutamine + H2O</text>
        <dbReference type="Rhea" id="RHEA:14905"/>
        <dbReference type="ChEBI" id="CHEBI:15377"/>
        <dbReference type="ChEBI" id="CHEBI:29985"/>
        <dbReference type="ChEBI" id="CHEBI:33019"/>
        <dbReference type="ChEBI" id="CHEBI:58017"/>
        <dbReference type="ChEBI" id="CHEBI:58359"/>
        <dbReference type="ChEBI" id="CHEBI:58681"/>
        <dbReference type="EC" id="2.4.2.14"/>
    </reaction>
</comment>
<evidence type="ECO:0000259" key="12">
    <source>
        <dbReference type="PROSITE" id="PS51278"/>
    </source>
</evidence>
<dbReference type="Proteomes" id="UP000196365">
    <property type="component" value="Unassembled WGS sequence"/>
</dbReference>
<dbReference type="PIRSF" id="PIRSF000485">
    <property type="entry name" value="Amd_phspho_trans"/>
    <property type="match status" value="1"/>
</dbReference>
<dbReference type="PANTHER" id="PTHR11907">
    <property type="entry name" value="AMIDOPHOSPHORIBOSYLTRANSFERASE"/>
    <property type="match status" value="1"/>
</dbReference>
<name>A0A1T4ND38_9FIRM</name>
<evidence type="ECO:0000256" key="8">
    <source>
        <dbReference type="PIRNR" id="PIRNR000485"/>
    </source>
</evidence>
<protein>
    <recommendedName>
        <fullName evidence="7">Amidophosphoribosyltransferase</fullName>
        <shortName evidence="7">ATase</shortName>
        <ecNumber evidence="7">2.4.2.14</ecNumber>
    </recommendedName>
    <alternativeName>
        <fullName evidence="7">Glutamine phosphoribosylpyrophosphate amidotransferase</fullName>
        <shortName evidence="7">GPATase</shortName>
    </alternativeName>
</protein>
<dbReference type="GO" id="GO:0000287">
    <property type="term" value="F:magnesium ion binding"/>
    <property type="evidence" value="ECO:0007669"/>
    <property type="project" value="UniProtKB-UniRule"/>
</dbReference>
<dbReference type="GO" id="GO:0006189">
    <property type="term" value="P:'de novo' IMP biosynthetic process"/>
    <property type="evidence" value="ECO:0007669"/>
    <property type="project" value="UniProtKB-UniRule"/>
</dbReference>
<dbReference type="CDD" id="cd00715">
    <property type="entry name" value="GPATase_N"/>
    <property type="match status" value="1"/>
</dbReference>
<feature type="binding site" evidence="7 11">
    <location>
        <position position="400"/>
    </location>
    <ligand>
        <name>[4Fe-4S] cluster</name>
        <dbReference type="ChEBI" id="CHEBI:49883"/>
    </ligand>
</feature>
<keyword evidence="5 7" id="KW-0658">Purine biosynthesis</keyword>
<proteinExistence type="inferred from homology"/>
<dbReference type="PROSITE" id="PS51278">
    <property type="entry name" value="GATASE_TYPE_2"/>
    <property type="match status" value="1"/>
</dbReference>
<evidence type="ECO:0000256" key="6">
    <source>
        <dbReference type="ARBA" id="ARBA00022962"/>
    </source>
</evidence>
<keyword evidence="7 11" id="KW-0411">Iron-sulfur</keyword>
<organism evidence="13 14">
    <name type="scientific">Garciella nitratireducens DSM 15102</name>
    <dbReference type="NCBI Taxonomy" id="1121911"/>
    <lineage>
        <taxon>Bacteria</taxon>
        <taxon>Bacillati</taxon>
        <taxon>Bacillota</taxon>
        <taxon>Clostridia</taxon>
        <taxon>Eubacteriales</taxon>
        <taxon>Eubacteriaceae</taxon>
        <taxon>Garciella</taxon>
    </lineage>
</organism>
<dbReference type="InterPro" id="IPR017932">
    <property type="entry name" value="GATase_2_dom"/>
</dbReference>
<evidence type="ECO:0000256" key="3">
    <source>
        <dbReference type="ARBA" id="ARBA00022676"/>
    </source>
</evidence>
<dbReference type="UniPathway" id="UPA00074">
    <property type="reaction ID" value="UER00124"/>
</dbReference>
<evidence type="ECO:0000256" key="1">
    <source>
        <dbReference type="ARBA" id="ARBA00005209"/>
    </source>
</evidence>
<dbReference type="Gene3D" id="3.60.20.10">
    <property type="entry name" value="Glutamine Phosphoribosylpyrophosphate, subunit 1, domain 1"/>
    <property type="match status" value="1"/>
</dbReference>
<dbReference type="Pfam" id="PF13522">
    <property type="entry name" value="GATase_6"/>
    <property type="match status" value="1"/>
</dbReference>
<dbReference type="Gene3D" id="3.40.50.2020">
    <property type="match status" value="1"/>
</dbReference>
<feature type="binding site" evidence="7 10">
    <location>
        <position position="363"/>
    </location>
    <ligand>
        <name>Mg(2+)</name>
        <dbReference type="ChEBI" id="CHEBI:18420"/>
    </ligand>
</feature>
<feature type="active site" description="Nucleophile" evidence="7 9">
    <location>
        <position position="16"/>
    </location>
</feature>
<dbReference type="InterPro" id="IPR005854">
    <property type="entry name" value="PurF"/>
</dbReference>
<comment type="cofactor">
    <cofactor evidence="7 10">
        <name>Mg(2+)</name>
        <dbReference type="ChEBI" id="CHEBI:18420"/>
    </cofactor>
    <text evidence="7 10">Binds 1 Mg(2+) ion per subunit.</text>
</comment>
<dbReference type="EMBL" id="FUWV01000010">
    <property type="protein sequence ID" value="SJZ77023.1"/>
    <property type="molecule type" value="Genomic_DNA"/>
</dbReference>
<dbReference type="AlphaFoldDB" id="A0A1T4ND38"/>
<keyword evidence="3 7" id="KW-0328">Glycosyltransferase</keyword>
<evidence type="ECO:0000256" key="2">
    <source>
        <dbReference type="ARBA" id="ARBA00010138"/>
    </source>
</evidence>
<feature type="binding site" evidence="7 11">
    <location>
        <position position="451"/>
    </location>
    <ligand>
        <name>[4Fe-4S] cluster</name>
        <dbReference type="ChEBI" id="CHEBI:49883"/>
    </ligand>
</feature>
<dbReference type="GO" id="GO:0009113">
    <property type="term" value="P:purine nucleobase biosynthetic process"/>
    <property type="evidence" value="ECO:0007669"/>
    <property type="project" value="UniProtKB-UniRule"/>
</dbReference>
<reference evidence="13 14" key="1">
    <citation type="submission" date="2017-02" db="EMBL/GenBank/DDBJ databases">
        <authorList>
            <person name="Peterson S.W."/>
        </authorList>
    </citation>
    <scope>NUCLEOTIDE SEQUENCE [LARGE SCALE GENOMIC DNA]</scope>
    <source>
        <strain evidence="13 14">DSM 15102</strain>
    </source>
</reference>
<sequence>MSITIDLEQDHLHEECGVFGIYSKNKDFNVAYDIFHGLYALQHRGQESAGIAVVKDRKIHFHKQKGLVSTVFQKENLKQLKGSMGVGHVRYSTTGNSSALQNAQPLVVNYKKGSIALAHNGNLINAYSLRTLMEDKGIIFQSTNDSEVIANLVAQMHGTNIEEALKATMNLIKGSYALVIVNKDKLIGVRDIYGNRPLVIGKREDAYVLASESCALDAVGAEMVRDVEPGEIVTIDEKGIHSIFSSYDCKKAVCIFEYVYFARPDSIIEGISVYHSRYQAGKILAQESPVDADIVISVPDSGTPAAIGYSKFSGIPYELGLIKNKYVGRTFIEASQKKREAAVRIKLNPLRSAIEGKRVVMVDDSIVRGTTSKQIVCFLKQAGAKEVHLRISSPPILNSCYFGIDTPDRRQLIAANVSIPQICEEIGADSLAYISEEGILKTVENLRHCVCTGCFTGNYPMEVPKEATKYLFEKQ</sequence>
<dbReference type="InterPro" id="IPR029055">
    <property type="entry name" value="Ntn_hydrolases_N"/>
</dbReference>
<evidence type="ECO:0000256" key="5">
    <source>
        <dbReference type="ARBA" id="ARBA00022755"/>
    </source>
</evidence>
<keyword evidence="14" id="KW-1185">Reference proteome</keyword>
<dbReference type="HAMAP" id="MF_01931">
    <property type="entry name" value="PurF"/>
    <property type="match status" value="1"/>
</dbReference>
<comment type="cofactor">
    <cofactor evidence="7 11">
        <name>[4Fe-4S] cluster</name>
        <dbReference type="ChEBI" id="CHEBI:49883"/>
    </cofactor>
    <text evidence="7 11">Binds 1 [4Fe-4S] cluster per subunit.</text>
</comment>
<evidence type="ECO:0000313" key="13">
    <source>
        <dbReference type="EMBL" id="SJZ77023.1"/>
    </source>
</evidence>
<feature type="binding site" evidence="7 11">
    <location>
        <position position="454"/>
    </location>
    <ligand>
        <name>[4Fe-4S] cluster</name>
        <dbReference type="ChEBI" id="CHEBI:49883"/>
    </ligand>
</feature>
<feature type="binding site" evidence="7 10">
    <location>
        <position position="301"/>
    </location>
    <ligand>
        <name>Mg(2+)</name>
        <dbReference type="ChEBI" id="CHEBI:18420"/>
    </ligand>
</feature>
<dbReference type="CDD" id="cd06223">
    <property type="entry name" value="PRTases_typeI"/>
    <property type="match status" value="1"/>
</dbReference>
<evidence type="ECO:0000256" key="11">
    <source>
        <dbReference type="PIRSR" id="PIRSR000485-3"/>
    </source>
</evidence>
<feature type="binding site" evidence="7 11">
    <location>
        <position position="254"/>
    </location>
    <ligand>
        <name>[4Fe-4S] cluster</name>
        <dbReference type="ChEBI" id="CHEBI:49883"/>
    </ligand>
</feature>
<evidence type="ECO:0000256" key="4">
    <source>
        <dbReference type="ARBA" id="ARBA00022679"/>
    </source>
</evidence>
<comment type="function">
    <text evidence="7">Catalyzes the formation of phosphoribosylamine from phosphoribosylpyrophosphate (PRPP) and glutamine.</text>
</comment>
<evidence type="ECO:0000313" key="14">
    <source>
        <dbReference type="Proteomes" id="UP000196365"/>
    </source>
</evidence>
<dbReference type="InterPro" id="IPR035584">
    <property type="entry name" value="PurF_N"/>
</dbReference>
<dbReference type="EC" id="2.4.2.14" evidence="7"/>
<keyword evidence="7 11" id="KW-0408">Iron</keyword>
<keyword evidence="7 10" id="KW-0479">Metal-binding</keyword>
<dbReference type="NCBIfam" id="TIGR01134">
    <property type="entry name" value="purF"/>
    <property type="match status" value="1"/>
</dbReference>
<dbReference type="GO" id="GO:0051539">
    <property type="term" value="F:4 iron, 4 sulfur cluster binding"/>
    <property type="evidence" value="ECO:0007669"/>
    <property type="project" value="UniProtKB-KW"/>
</dbReference>
<feature type="domain" description="Glutamine amidotransferase type-2" evidence="12">
    <location>
        <begin position="16"/>
        <end position="238"/>
    </location>
</feature>
<dbReference type="InterPro" id="IPR029057">
    <property type="entry name" value="PRTase-like"/>
</dbReference>
<evidence type="ECO:0000256" key="7">
    <source>
        <dbReference type="HAMAP-Rule" id="MF_01931"/>
    </source>
</evidence>
<dbReference type="OrthoDB" id="9801213at2"/>
<dbReference type="SUPFAM" id="SSF56235">
    <property type="entry name" value="N-terminal nucleophile aminohydrolases (Ntn hydrolases)"/>
    <property type="match status" value="1"/>
</dbReference>
<gene>
    <name evidence="7" type="primary">purF</name>
    <name evidence="13" type="ORF">SAMN02745973_01645</name>
</gene>
<evidence type="ECO:0000256" key="9">
    <source>
        <dbReference type="PIRSR" id="PIRSR000485-1"/>
    </source>
</evidence>